<evidence type="ECO:0000256" key="1">
    <source>
        <dbReference type="SAM" id="MobiDB-lite"/>
    </source>
</evidence>
<dbReference type="AlphaFoldDB" id="A0A015US98"/>
<feature type="region of interest" description="Disordered" evidence="1">
    <location>
        <begin position="1"/>
        <end position="42"/>
    </location>
</feature>
<dbReference type="Proteomes" id="UP000020529">
    <property type="component" value="Unassembled WGS sequence"/>
</dbReference>
<gene>
    <name evidence="2" type="ORF">M124_4459</name>
</gene>
<organism evidence="2 3">
    <name type="scientific">Bacteroides fragilis str. 3988T(B)14</name>
    <dbReference type="NCBI Taxonomy" id="1339315"/>
    <lineage>
        <taxon>Bacteria</taxon>
        <taxon>Pseudomonadati</taxon>
        <taxon>Bacteroidota</taxon>
        <taxon>Bacteroidia</taxon>
        <taxon>Bacteroidales</taxon>
        <taxon>Bacteroidaceae</taxon>
        <taxon>Bacteroides</taxon>
    </lineage>
</organism>
<protein>
    <submittedName>
        <fullName evidence="2">Uncharacterized protein</fullName>
    </submittedName>
</protein>
<proteinExistence type="predicted"/>
<sequence>MERLPLGNCVQAQPDKSHGNGNAGFCTSGTAQAVTGSRNKGT</sequence>
<dbReference type="EMBL" id="JGCY01000126">
    <property type="protein sequence ID" value="EXY76668.1"/>
    <property type="molecule type" value="Genomic_DNA"/>
</dbReference>
<evidence type="ECO:0000313" key="2">
    <source>
        <dbReference type="EMBL" id="EXY76668.1"/>
    </source>
</evidence>
<name>A0A015US98_BACFG</name>
<reference evidence="2 3" key="1">
    <citation type="submission" date="2014-02" db="EMBL/GenBank/DDBJ databases">
        <authorList>
            <person name="Sears C."/>
            <person name="Carroll K."/>
            <person name="Sack B.R."/>
            <person name="Qadri F."/>
            <person name="Myers L.L."/>
            <person name="Chung G.-T."/>
            <person name="Escheverria P."/>
            <person name="Fraser C.M."/>
            <person name="Sadzewicz L."/>
            <person name="Shefchek K.A."/>
            <person name="Tallon L."/>
            <person name="Das S.P."/>
            <person name="Daugherty S."/>
            <person name="Mongodin E.F."/>
        </authorList>
    </citation>
    <scope>NUCLEOTIDE SEQUENCE [LARGE SCALE GENOMIC DNA]</scope>
    <source>
        <strain evidence="3">3988T(B)14</strain>
    </source>
</reference>
<comment type="caution">
    <text evidence="2">The sequence shown here is derived from an EMBL/GenBank/DDBJ whole genome shotgun (WGS) entry which is preliminary data.</text>
</comment>
<evidence type="ECO:0000313" key="3">
    <source>
        <dbReference type="Proteomes" id="UP000020529"/>
    </source>
</evidence>
<feature type="compositionally biased region" description="Polar residues" evidence="1">
    <location>
        <begin position="25"/>
        <end position="42"/>
    </location>
</feature>
<accession>A0A015US98</accession>